<dbReference type="InterPro" id="IPR051242">
    <property type="entry name" value="WD-EF-hand_domain"/>
</dbReference>
<comment type="caution">
    <text evidence="5">The sequence shown here is derived from an EMBL/GenBank/DDBJ whole genome shotgun (WGS) entry which is preliminary data.</text>
</comment>
<feature type="compositionally biased region" description="Basic residues" evidence="4">
    <location>
        <begin position="693"/>
        <end position="706"/>
    </location>
</feature>
<dbReference type="InterPro" id="IPR011992">
    <property type="entry name" value="EF-hand-dom_pair"/>
</dbReference>
<dbReference type="InterPro" id="IPR036322">
    <property type="entry name" value="WD40_repeat_dom_sf"/>
</dbReference>
<accession>A0A210PY34</accession>
<proteinExistence type="predicted"/>
<evidence type="ECO:0000256" key="3">
    <source>
        <dbReference type="PROSITE-ProRule" id="PRU00221"/>
    </source>
</evidence>
<sequence length="1140" mass="128366">MSTVATTPTVTSGTGKYDSKSPDHFKSKSPDKQEKKPLMDKLENRLTMKDLNKLQRAFMTEGDGYDNKLALYRDQFCEALSILLEKGTREEYGELFDKVDVAREGSVDWDKFASHMLLEFYEKDDRVKSTQVPQWKDLKSLPSPHKDVIQKVVFLKNTNKYIAVSKEGTISIWPQDMKQSRSFKTGTDTCKGRDLWITHFCALQNINKLALAFTSKEISIYDMSTKLDFNCQYKIQGLPYTPLTLDYWSNPNNPNEALLVWGDVGGFVNVIFFNSANIALFERPPAPAGEKQEPCLSVQLQDVIGEQTYKNAKYTVHEAHKKEWVRQVRYSQYLECFISCSTTNINSMVIGWMEKHTSVTPSKNQQISKEILRKSEFHIPQGINAFDYNQTLNLIATAGVNHHVCLWNPYVVSKPNGVLRGHMASVIQVHFMKSRAQLISFSKDKVLRIWDVQLQVCIQRLAGMFPKGPEVYSCLYFDEQRERSGLEKNRLLITFNYQLTMMEMKAEIRDRIMSHDKPVISAIYNTTYNQVVSVCQSGTLIIWMIDTGQKVKQFSSAHGNAEVTCLSQDPTGTKLFTGSTDGTVKMWDFNGHNSHSLECAGGQPADVGQVLNLKRSIVVVGWARYVTIFRDSALRDTGALFAQVTPSEWKGGQEHPEDILCCAFTAPNTMVTGSYDGEIVVWNTNSEQASRHLSQRSRRKMLKSRTKSIVSTTNRDVARVSETDAESRPRSRPNSRPKSTTNGGTKEEQKEFGFAVSRLIFLESRKTNSGGGSANLMSCGGSGMVRFWNTSTSSLAAEFQAHTNGSIIMATDKLNQWLVTGDADGLIKVWEITEYCMHSQTDVILKSSPPMKCQYQAHTDMINSIDMCERNERSLIITASSDCSVAVFDVRGNKIGVFGQEEHWKIETYDPAEELEDEEGNSEEEPEDEEEEELEVEVESVWEPDERAITEPGTHRINTWDSTCLGKNYQETRVRKRERKQPGTIPNLPYLTWEKTGQAPAGPYSALETQVLLDFDPPSKPDVVSMTQTASHPINIPKLPALVDTLKQPVPEKEIFPKYILDFEAKMKSYHKMQLNQQLGGGLKGRLGVGGAGRTSLQNIGLQLGQHALKSPPKALNKSLKVGMRKPGSRRTSVSISEMS</sequence>
<keyword evidence="1 3" id="KW-0853">WD repeat</keyword>
<feature type="repeat" description="WD" evidence="3">
    <location>
        <begin position="799"/>
        <end position="832"/>
    </location>
</feature>
<gene>
    <name evidence="5" type="ORF">KP79_PYT23138</name>
</gene>
<dbReference type="SUPFAM" id="SSF47473">
    <property type="entry name" value="EF-hand"/>
    <property type="match status" value="1"/>
</dbReference>
<feature type="compositionally biased region" description="Low complexity" evidence="4">
    <location>
        <begin position="1"/>
        <end position="15"/>
    </location>
</feature>
<feature type="repeat" description="WD" evidence="3">
    <location>
        <begin position="419"/>
        <end position="453"/>
    </location>
</feature>
<dbReference type="Pfam" id="PF00400">
    <property type="entry name" value="WD40"/>
    <property type="match status" value="4"/>
</dbReference>
<feature type="repeat" description="WD" evidence="3">
    <location>
        <begin position="512"/>
        <end position="553"/>
    </location>
</feature>
<dbReference type="PROSITE" id="PS50082">
    <property type="entry name" value="WD_REPEATS_2"/>
    <property type="match status" value="5"/>
</dbReference>
<dbReference type="SUPFAM" id="SSF50978">
    <property type="entry name" value="WD40 repeat-like"/>
    <property type="match status" value="2"/>
</dbReference>
<evidence type="ECO:0000313" key="5">
    <source>
        <dbReference type="EMBL" id="OWF41359.1"/>
    </source>
</evidence>
<name>A0A210PY34_MIZYE</name>
<keyword evidence="2" id="KW-0677">Repeat</keyword>
<feature type="region of interest" description="Disordered" evidence="4">
    <location>
        <begin position="908"/>
        <end position="934"/>
    </location>
</feature>
<feature type="region of interest" description="Disordered" evidence="4">
    <location>
        <begin position="687"/>
        <end position="748"/>
    </location>
</feature>
<dbReference type="InterPro" id="IPR020472">
    <property type="entry name" value="WD40_PAC1"/>
</dbReference>
<feature type="repeat" description="WD" evidence="3">
    <location>
        <begin position="563"/>
        <end position="590"/>
    </location>
</feature>
<feature type="repeat" description="WD" evidence="3">
    <location>
        <begin position="652"/>
        <end position="692"/>
    </location>
</feature>
<protein>
    <submittedName>
        <fullName evidence="5">WD repeat-containing protein 49</fullName>
    </submittedName>
</protein>
<reference evidence="5 6" key="1">
    <citation type="journal article" date="2017" name="Nat. Ecol. Evol.">
        <title>Scallop genome provides insights into evolution of bilaterian karyotype and development.</title>
        <authorList>
            <person name="Wang S."/>
            <person name="Zhang J."/>
            <person name="Jiao W."/>
            <person name="Li J."/>
            <person name="Xun X."/>
            <person name="Sun Y."/>
            <person name="Guo X."/>
            <person name="Huan P."/>
            <person name="Dong B."/>
            <person name="Zhang L."/>
            <person name="Hu X."/>
            <person name="Sun X."/>
            <person name="Wang J."/>
            <person name="Zhao C."/>
            <person name="Wang Y."/>
            <person name="Wang D."/>
            <person name="Huang X."/>
            <person name="Wang R."/>
            <person name="Lv J."/>
            <person name="Li Y."/>
            <person name="Zhang Z."/>
            <person name="Liu B."/>
            <person name="Lu W."/>
            <person name="Hui Y."/>
            <person name="Liang J."/>
            <person name="Zhou Z."/>
            <person name="Hou R."/>
            <person name="Li X."/>
            <person name="Liu Y."/>
            <person name="Li H."/>
            <person name="Ning X."/>
            <person name="Lin Y."/>
            <person name="Zhao L."/>
            <person name="Xing Q."/>
            <person name="Dou J."/>
            <person name="Li Y."/>
            <person name="Mao J."/>
            <person name="Guo H."/>
            <person name="Dou H."/>
            <person name="Li T."/>
            <person name="Mu C."/>
            <person name="Jiang W."/>
            <person name="Fu Q."/>
            <person name="Fu X."/>
            <person name="Miao Y."/>
            <person name="Liu J."/>
            <person name="Yu Q."/>
            <person name="Li R."/>
            <person name="Liao H."/>
            <person name="Li X."/>
            <person name="Kong Y."/>
            <person name="Jiang Z."/>
            <person name="Chourrout D."/>
            <person name="Li R."/>
            <person name="Bao Z."/>
        </authorList>
    </citation>
    <scope>NUCLEOTIDE SEQUENCE [LARGE SCALE GENOMIC DNA]</scope>
    <source>
        <strain evidence="5 6">PY_sf001</strain>
    </source>
</reference>
<evidence type="ECO:0000256" key="2">
    <source>
        <dbReference type="ARBA" id="ARBA00022737"/>
    </source>
</evidence>
<dbReference type="EMBL" id="NEDP02005406">
    <property type="protein sequence ID" value="OWF41359.1"/>
    <property type="molecule type" value="Genomic_DNA"/>
</dbReference>
<evidence type="ECO:0000313" key="6">
    <source>
        <dbReference type="Proteomes" id="UP000242188"/>
    </source>
</evidence>
<feature type="compositionally biased region" description="Basic and acidic residues" evidence="4">
    <location>
        <begin position="716"/>
        <end position="729"/>
    </location>
</feature>
<feature type="compositionally biased region" description="Polar residues" evidence="4">
    <location>
        <begin position="1130"/>
        <end position="1140"/>
    </location>
</feature>
<keyword evidence="6" id="KW-1185">Reference proteome</keyword>
<dbReference type="PROSITE" id="PS50294">
    <property type="entry name" value="WD_REPEATS_REGION"/>
    <property type="match status" value="2"/>
</dbReference>
<dbReference type="InterPro" id="IPR001680">
    <property type="entry name" value="WD40_rpt"/>
</dbReference>
<dbReference type="PROSITE" id="PS00678">
    <property type="entry name" value="WD_REPEATS_1"/>
    <property type="match status" value="3"/>
</dbReference>
<dbReference type="AlphaFoldDB" id="A0A210PY34"/>
<dbReference type="PANTHER" id="PTHR44324:SF1">
    <property type="entry name" value="WD REPEAT-CONTAINING PROTEIN 49"/>
    <property type="match status" value="1"/>
</dbReference>
<dbReference type="Gene3D" id="2.130.10.10">
    <property type="entry name" value="YVTN repeat-like/Quinoprotein amine dehydrogenase"/>
    <property type="match status" value="4"/>
</dbReference>
<feature type="region of interest" description="Disordered" evidence="4">
    <location>
        <begin position="1"/>
        <end position="37"/>
    </location>
</feature>
<evidence type="ECO:0000256" key="1">
    <source>
        <dbReference type="ARBA" id="ARBA00022574"/>
    </source>
</evidence>
<dbReference type="Gene3D" id="1.10.238.10">
    <property type="entry name" value="EF-hand"/>
    <property type="match status" value="1"/>
</dbReference>
<feature type="compositionally biased region" description="Basic and acidic residues" evidence="4">
    <location>
        <begin position="17"/>
        <end position="37"/>
    </location>
</feature>
<dbReference type="SMART" id="SM00320">
    <property type="entry name" value="WD40"/>
    <property type="match status" value="10"/>
</dbReference>
<dbReference type="Proteomes" id="UP000242188">
    <property type="component" value="Unassembled WGS sequence"/>
</dbReference>
<dbReference type="PANTHER" id="PTHR44324">
    <property type="entry name" value="WD40 REPEAT DOMAIN 95"/>
    <property type="match status" value="1"/>
</dbReference>
<feature type="compositionally biased region" description="Acidic residues" evidence="4">
    <location>
        <begin position="910"/>
        <end position="934"/>
    </location>
</feature>
<dbReference type="OrthoDB" id="10251381at2759"/>
<dbReference type="InterPro" id="IPR019775">
    <property type="entry name" value="WD40_repeat_CS"/>
</dbReference>
<feature type="region of interest" description="Disordered" evidence="4">
    <location>
        <begin position="1112"/>
        <end position="1140"/>
    </location>
</feature>
<dbReference type="InterPro" id="IPR015943">
    <property type="entry name" value="WD40/YVTN_repeat-like_dom_sf"/>
</dbReference>
<evidence type="ECO:0000256" key="4">
    <source>
        <dbReference type="SAM" id="MobiDB-lite"/>
    </source>
</evidence>
<organism evidence="5 6">
    <name type="scientific">Mizuhopecten yessoensis</name>
    <name type="common">Japanese scallop</name>
    <name type="synonym">Patinopecten yessoensis</name>
    <dbReference type="NCBI Taxonomy" id="6573"/>
    <lineage>
        <taxon>Eukaryota</taxon>
        <taxon>Metazoa</taxon>
        <taxon>Spiralia</taxon>
        <taxon>Lophotrochozoa</taxon>
        <taxon>Mollusca</taxon>
        <taxon>Bivalvia</taxon>
        <taxon>Autobranchia</taxon>
        <taxon>Pteriomorphia</taxon>
        <taxon>Pectinida</taxon>
        <taxon>Pectinoidea</taxon>
        <taxon>Pectinidae</taxon>
        <taxon>Mizuhopecten</taxon>
    </lineage>
</organism>
<dbReference type="PRINTS" id="PR00320">
    <property type="entry name" value="GPROTEINBRPT"/>
</dbReference>